<keyword evidence="3" id="KW-1185">Reference proteome</keyword>
<dbReference type="NCBIfam" id="NF041384">
    <property type="entry name" value="YHS_seleno_dom"/>
    <property type="match status" value="1"/>
</dbReference>
<reference evidence="2" key="1">
    <citation type="submission" date="2020-11" db="EMBL/GenBank/DDBJ databases">
        <title>Bacterial whole genome sequence for Panacibacter sp. DH6.</title>
        <authorList>
            <person name="Le V."/>
            <person name="Ko S."/>
            <person name="Ahn C.-Y."/>
            <person name="Oh H.-M."/>
        </authorList>
    </citation>
    <scope>NUCLEOTIDE SEQUENCE</scope>
    <source>
        <strain evidence="2">DH6</strain>
    </source>
</reference>
<organism evidence="2 3">
    <name type="scientific">Panacibacter microcysteis</name>
    <dbReference type="NCBI Taxonomy" id="2793269"/>
    <lineage>
        <taxon>Bacteria</taxon>
        <taxon>Pseudomonadati</taxon>
        <taxon>Bacteroidota</taxon>
        <taxon>Chitinophagia</taxon>
        <taxon>Chitinophagales</taxon>
        <taxon>Chitinophagaceae</taxon>
        <taxon>Panacibacter</taxon>
    </lineage>
</organism>
<evidence type="ECO:0000313" key="2">
    <source>
        <dbReference type="EMBL" id="MBG9378203.1"/>
    </source>
</evidence>
<accession>A0A931MD61</accession>
<dbReference type="AlphaFoldDB" id="A0A931MD61"/>
<sequence length="146" mass="16390">MKQLIILSAVIAFTLSANAQKSAVYVKEDIAINGYDPVAYFTEGKPVKGSNNFTHHWNNAGWRFSNKNNLDSFTANPGKYAPQFGGYCAYGMADGHKAPTEPDAFTIVNGRLYLNYNKQVQQLWLKDQSRLILAAEQNWPVLKDKE</sequence>
<dbReference type="Proteomes" id="UP000628448">
    <property type="component" value="Unassembled WGS sequence"/>
</dbReference>
<evidence type="ECO:0000313" key="3">
    <source>
        <dbReference type="Proteomes" id="UP000628448"/>
    </source>
</evidence>
<comment type="caution">
    <text evidence="2">The sequence shown here is derived from an EMBL/GenBank/DDBJ whole genome shotgun (WGS) entry which is preliminary data.</text>
</comment>
<evidence type="ECO:0000256" key="1">
    <source>
        <dbReference type="SAM" id="SignalP"/>
    </source>
</evidence>
<proteinExistence type="predicted"/>
<gene>
    <name evidence="2" type="ORF">I5907_18335</name>
</gene>
<name>A0A931MD61_9BACT</name>
<keyword evidence="1" id="KW-0732">Signal</keyword>
<feature type="chain" id="PRO_5036697656" evidence="1">
    <location>
        <begin position="20"/>
        <end position="146"/>
    </location>
</feature>
<dbReference type="RefSeq" id="WP_196992246.1">
    <property type="nucleotide sequence ID" value="NZ_JADWYR010000002.1"/>
</dbReference>
<protein>
    <submittedName>
        <fullName evidence="2">YHS domain protein</fullName>
    </submittedName>
</protein>
<dbReference type="EMBL" id="JADWYR010000002">
    <property type="protein sequence ID" value="MBG9378203.1"/>
    <property type="molecule type" value="Genomic_DNA"/>
</dbReference>
<feature type="signal peptide" evidence="1">
    <location>
        <begin position="1"/>
        <end position="19"/>
    </location>
</feature>